<dbReference type="Proteomes" id="UP001165205">
    <property type="component" value="Unassembled WGS sequence"/>
</dbReference>
<gene>
    <name evidence="2" type="ORF">Aory04_000303400</name>
</gene>
<evidence type="ECO:0000313" key="3">
    <source>
        <dbReference type="Proteomes" id="UP001165205"/>
    </source>
</evidence>
<proteinExistence type="predicted"/>
<accession>A0AAN5BUQ5</accession>
<dbReference type="AlphaFoldDB" id="A0AAN5BUQ5"/>
<feature type="compositionally biased region" description="Basic and acidic residues" evidence="1">
    <location>
        <begin position="14"/>
        <end position="42"/>
    </location>
</feature>
<evidence type="ECO:0000313" key="2">
    <source>
        <dbReference type="EMBL" id="GMG26151.1"/>
    </source>
</evidence>
<sequence length="196" mass="21664">MRQDNTYIRPGIKSHVEPRRVQNRPENDRHEKWERRDSRIVETVEGAQATGPAIEEHRATGQRIEGGVDACENVVEAQTPVCQPGEVAEGLADSFAVAMGAVPAPDEEDGHEDVERNRTAENSVGQWWEEPGGFEAVLTVKGWVCAHKAVEGGKSAHFCGFLHVFVSSWSACGYYRKLIALFSESYLGDLKSGKKK</sequence>
<comment type="caution">
    <text evidence="2">The sequence shown here is derived from an EMBL/GenBank/DDBJ whole genome shotgun (WGS) entry which is preliminary data.</text>
</comment>
<organism evidence="2 3">
    <name type="scientific">Aspergillus oryzae</name>
    <name type="common">Yellow koji mold</name>
    <dbReference type="NCBI Taxonomy" id="5062"/>
    <lineage>
        <taxon>Eukaryota</taxon>
        <taxon>Fungi</taxon>
        <taxon>Dikarya</taxon>
        <taxon>Ascomycota</taxon>
        <taxon>Pezizomycotina</taxon>
        <taxon>Eurotiomycetes</taxon>
        <taxon>Eurotiomycetidae</taxon>
        <taxon>Eurotiales</taxon>
        <taxon>Aspergillaceae</taxon>
        <taxon>Aspergillus</taxon>
        <taxon>Aspergillus subgen. Circumdati</taxon>
    </lineage>
</organism>
<name>A0AAN5BUQ5_ASPOZ</name>
<evidence type="ECO:0000256" key="1">
    <source>
        <dbReference type="SAM" id="MobiDB-lite"/>
    </source>
</evidence>
<protein>
    <submittedName>
        <fullName evidence="2">Unnamed protein product</fullName>
    </submittedName>
</protein>
<dbReference type="EMBL" id="BSYA01000024">
    <property type="protein sequence ID" value="GMG26151.1"/>
    <property type="molecule type" value="Genomic_DNA"/>
</dbReference>
<feature type="region of interest" description="Disordered" evidence="1">
    <location>
        <begin position="1"/>
        <end position="50"/>
    </location>
</feature>
<reference evidence="2" key="1">
    <citation type="submission" date="2023-04" db="EMBL/GenBank/DDBJ databases">
        <title>Aspergillus oryzae NBRC 4228.</title>
        <authorList>
            <person name="Ichikawa N."/>
            <person name="Sato H."/>
            <person name="Tonouchi N."/>
        </authorList>
    </citation>
    <scope>NUCLEOTIDE SEQUENCE</scope>
    <source>
        <strain evidence="2">NBRC 4228</strain>
    </source>
</reference>